<sequence length="57" mass="6342">MNKSLGLLFAVTSMVWMTATAISLDYNGWLALLFFVLCISNIGLGFMVKARLRKSRA</sequence>
<protein>
    <submittedName>
        <fullName evidence="2">DUF5325 family protein</fullName>
    </submittedName>
</protein>
<gene>
    <name evidence="2" type="ORF">H7B67_01180</name>
</gene>
<name>A0A841SSY9_9BACL</name>
<comment type="caution">
    <text evidence="2">The sequence shown here is derived from an EMBL/GenBank/DDBJ whole genome shotgun (WGS) entry which is preliminary data.</text>
</comment>
<dbReference type="RefSeq" id="WP_185117970.1">
    <property type="nucleotide sequence ID" value="NZ_JACJVQ010000002.1"/>
</dbReference>
<dbReference type="EMBL" id="JACJVQ010000002">
    <property type="protein sequence ID" value="MBB6632737.1"/>
    <property type="molecule type" value="Genomic_DNA"/>
</dbReference>
<feature type="transmembrane region" description="Helical" evidence="1">
    <location>
        <begin position="31"/>
        <end position="48"/>
    </location>
</feature>
<accession>A0A841SSY9</accession>
<keyword evidence="1" id="KW-1133">Transmembrane helix</keyword>
<evidence type="ECO:0000313" key="2">
    <source>
        <dbReference type="EMBL" id="MBB6632737.1"/>
    </source>
</evidence>
<organism evidence="2 3">
    <name type="scientific">Cohnella thailandensis</name>
    <dbReference type="NCBI Taxonomy" id="557557"/>
    <lineage>
        <taxon>Bacteria</taxon>
        <taxon>Bacillati</taxon>
        <taxon>Bacillota</taxon>
        <taxon>Bacilli</taxon>
        <taxon>Bacillales</taxon>
        <taxon>Paenibacillaceae</taxon>
        <taxon>Cohnella</taxon>
    </lineage>
</organism>
<keyword evidence="1" id="KW-0472">Membrane</keyword>
<dbReference type="Proteomes" id="UP000535838">
    <property type="component" value="Unassembled WGS sequence"/>
</dbReference>
<proteinExistence type="predicted"/>
<evidence type="ECO:0000256" key="1">
    <source>
        <dbReference type="SAM" id="Phobius"/>
    </source>
</evidence>
<dbReference type="AlphaFoldDB" id="A0A841SSY9"/>
<reference evidence="2 3" key="1">
    <citation type="submission" date="2020-08" db="EMBL/GenBank/DDBJ databases">
        <title>Cohnella phylogeny.</title>
        <authorList>
            <person name="Dunlap C."/>
        </authorList>
    </citation>
    <scope>NUCLEOTIDE SEQUENCE [LARGE SCALE GENOMIC DNA]</scope>
    <source>
        <strain evidence="2 3">DSM 25241</strain>
    </source>
</reference>
<evidence type="ECO:0000313" key="3">
    <source>
        <dbReference type="Proteomes" id="UP000535838"/>
    </source>
</evidence>
<keyword evidence="1" id="KW-0812">Transmembrane</keyword>
<keyword evidence="3" id="KW-1185">Reference proteome</keyword>